<reference evidence="1 2" key="1">
    <citation type="journal article" date="2013" name="Genome Announc.">
        <title>Genome Sequence of Moraxella macacae 0408225, a Novel Bacterial Species Isolated from a Cynomolgus Macaque with Epistaxis.</title>
        <authorList>
            <person name="Ladner J.T."/>
            <person name="Whitehouse C.A."/>
            <person name="Koroleva G.I."/>
            <person name="Palacios G.F."/>
        </authorList>
    </citation>
    <scope>NUCLEOTIDE SEQUENCE [LARGE SCALE GENOMIC DNA]</scope>
    <source>
        <strain evidence="1 2">0408225</strain>
    </source>
</reference>
<evidence type="ECO:0000313" key="1">
    <source>
        <dbReference type="EMBL" id="ELA08589.1"/>
    </source>
</evidence>
<evidence type="ECO:0000313" key="2">
    <source>
        <dbReference type="Proteomes" id="UP000023795"/>
    </source>
</evidence>
<organism evidence="1 2">
    <name type="scientific">Moraxella macacae 0408225</name>
    <dbReference type="NCBI Taxonomy" id="1230338"/>
    <lineage>
        <taxon>Bacteria</taxon>
        <taxon>Pseudomonadati</taxon>
        <taxon>Pseudomonadota</taxon>
        <taxon>Gammaproteobacteria</taxon>
        <taxon>Moraxellales</taxon>
        <taxon>Moraxellaceae</taxon>
        <taxon>Moraxella</taxon>
    </lineage>
</organism>
<accession>L2F6B8</accession>
<proteinExistence type="predicted"/>
<keyword evidence="2" id="KW-1185">Reference proteome</keyword>
<dbReference type="Proteomes" id="UP000023795">
    <property type="component" value="Unassembled WGS sequence"/>
</dbReference>
<dbReference type="EMBL" id="ANIN01000002">
    <property type="protein sequence ID" value="ELA08589.1"/>
    <property type="molecule type" value="Genomic_DNA"/>
</dbReference>
<dbReference type="AlphaFoldDB" id="L2F6B8"/>
<dbReference type="PATRIC" id="fig|1230338.3.peg.1822"/>
<dbReference type="STRING" id="1230338.MOMA_08506"/>
<sequence>MGVSHIDEIGRHDLPKALAYVHHLALQDLQPQKDNHDEHNAFWRKVGMLEYNRISSVKNCVIQFGKSLARTQQNP</sequence>
<protein>
    <submittedName>
        <fullName evidence="1">Uncharacterized protein</fullName>
    </submittedName>
</protein>
<comment type="caution">
    <text evidence="1">The sequence shown here is derived from an EMBL/GenBank/DDBJ whole genome shotgun (WGS) entry which is preliminary data.</text>
</comment>
<gene>
    <name evidence="1" type="ORF">MOMA_08506</name>
</gene>
<name>L2F6B8_9GAMM</name>